<name>A0A0P7TP87_SCLFO</name>
<reference evidence="1 2" key="1">
    <citation type="submission" date="2015-08" db="EMBL/GenBank/DDBJ databases">
        <title>The genome of the Asian arowana (Scleropages formosus).</title>
        <authorList>
            <person name="Tan M.H."/>
            <person name="Gan H.M."/>
            <person name="Croft L.J."/>
            <person name="Austin C.M."/>
        </authorList>
    </citation>
    <scope>NUCLEOTIDE SEQUENCE [LARGE SCALE GENOMIC DNA]</scope>
    <source>
        <strain evidence="1">Aro1</strain>
    </source>
</reference>
<comment type="caution">
    <text evidence="1">The sequence shown here is derived from an EMBL/GenBank/DDBJ whole genome shotgun (WGS) entry which is preliminary data.</text>
</comment>
<evidence type="ECO:0008006" key="3">
    <source>
        <dbReference type="Google" id="ProtNLM"/>
    </source>
</evidence>
<evidence type="ECO:0000313" key="2">
    <source>
        <dbReference type="Proteomes" id="UP000034805"/>
    </source>
</evidence>
<dbReference type="Proteomes" id="UP000034805">
    <property type="component" value="Unassembled WGS sequence"/>
</dbReference>
<gene>
    <name evidence="1" type="ORF">Z043_122569</name>
</gene>
<sequence>MRSVKDLKRKGGFTSLQNQQGESFTNTTQMLEVASCLYINLFKVMETDPVTERSFLENLTSWVPEDALGSLESPVALLELSDVLSNMNWRRVPGLDASPVVFYSTFWDDLGLAFLHAVKEVLGRGMLTKSMRTGGLSLLYKKGNKANLANWKLLTMLCADAKIIAKVLTERPKKVIADLVHRDQTCGVPGHSVFWNCTCVLYVKPLVAAICAHLGIDGLLLLGVAVLGVNFLLAGATRANWEECLPKARWKMALWRTRSLSLIGKMLALKVDILPTLLYLEQVYPLPCTMRKGRTKDAFNFVWWGKYEYVRREVCNHLAAPIERCHQYFVRLWLPLLMRQLVKSRSNIGLNAETQPTHYSHAVRWSKTTAGR</sequence>
<feature type="non-terminal residue" evidence="1">
    <location>
        <position position="372"/>
    </location>
</feature>
<dbReference type="AlphaFoldDB" id="A0A0P7TP87"/>
<protein>
    <recommendedName>
        <fullName evidence="3">Reverse transcriptase domain-containing protein</fullName>
    </recommendedName>
</protein>
<accession>A0A0P7TP87</accession>
<dbReference type="PANTHER" id="PTHR19446">
    <property type="entry name" value="REVERSE TRANSCRIPTASES"/>
    <property type="match status" value="1"/>
</dbReference>
<proteinExistence type="predicted"/>
<dbReference type="EMBL" id="JARO02012043">
    <property type="protein sequence ID" value="KPP59501.1"/>
    <property type="molecule type" value="Genomic_DNA"/>
</dbReference>
<evidence type="ECO:0000313" key="1">
    <source>
        <dbReference type="EMBL" id="KPP59501.1"/>
    </source>
</evidence>
<organism evidence="1 2">
    <name type="scientific">Scleropages formosus</name>
    <name type="common">Asian bonytongue</name>
    <name type="synonym">Osteoglossum formosum</name>
    <dbReference type="NCBI Taxonomy" id="113540"/>
    <lineage>
        <taxon>Eukaryota</taxon>
        <taxon>Metazoa</taxon>
        <taxon>Chordata</taxon>
        <taxon>Craniata</taxon>
        <taxon>Vertebrata</taxon>
        <taxon>Euteleostomi</taxon>
        <taxon>Actinopterygii</taxon>
        <taxon>Neopterygii</taxon>
        <taxon>Teleostei</taxon>
        <taxon>Osteoglossocephala</taxon>
        <taxon>Osteoglossomorpha</taxon>
        <taxon>Osteoglossiformes</taxon>
        <taxon>Osteoglossidae</taxon>
        <taxon>Scleropages</taxon>
    </lineage>
</organism>